<evidence type="ECO:0000313" key="2">
    <source>
        <dbReference type="Proteomes" id="UP000228996"/>
    </source>
</evidence>
<reference evidence="2" key="1">
    <citation type="submission" date="2017-09" db="EMBL/GenBank/DDBJ databases">
        <title>Depth-based differentiation of microbial function through sediment-hosted aquifers and enrichment of novel symbionts in the deep terrestrial subsurface.</title>
        <authorList>
            <person name="Probst A.J."/>
            <person name="Ladd B."/>
            <person name="Jarett J.K."/>
            <person name="Geller-Mcgrath D.E."/>
            <person name="Sieber C.M.K."/>
            <person name="Emerson J.B."/>
            <person name="Anantharaman K."/>
            <person name="Thomas B.C."/>
            <person name="Malmstrom R."/>
            <person name="Stieglmeier M."/>
            <person name="Klingl A."/>
            <person name="Woyke T."/>
            <person name="Ryan C.M."/>
            <person name="Banfield J.F."/>
        </authorList>
    </citation>
    <scope>NUCLEOTIDE SEQUENCE [LARGE SCALE GENOMIC DNA]</scope>
</reference>
<protein>
    <submittedName>
        <fullName evidence="1">Uncharacterized protein</fullName>
    </submittedName>
</protein>
<proteinExistence type="predicted"/>
<dbReference type="EMBL" id="PEYO01000005">
    <property type="protein sequence ID" value="PIU03819.1"/>
    <property type="molecule type" value="Genomic_DNA"/>
</dbReference>
<dbReference type="Proteomes" id="UP000228996">
    <property type="component" value="Unassembled WGS sequence"/>
</dbReference>
<evidence type="ECO:0000313" key="1">
    <source>
        <dbReference type="EMBL" id="PIU03819.1"/>
    </source>
</evidence>
<name>A0A2M6XDU7_9BACT</name>
<accession>A0A2M6XDU7</accession>
<dbReference type="AlphaFoldDB" id="A0A2M6XDU7"/>
<gene>
    <name evidence="1" type="ORF">COT44_00880</name>
</gene>
<sequence>MKLTKMNKLSRIQTLLLLLLVLSLLSNLWSNARPMAHGLKVLYLNRNYLLANNEKKLCLKVGESFCNYVSFIKQHTSENATILIPPQGYPWPMTGNVAYFRYFLYPRVLINGKEKEPGIDLLKAKIDYVLIDWGEDKSTEYDFTHGWPKFSVPTKQIVYMDTDKKWGIILLDLQKLK</sequence>
<comment type="caution">
    <text evidence="1">The sequence shown here is derived from an EMBL/GenBank/DDBJ whole genome shotgun (WGS) entry which is preliminary data.</text>
</comment>
<organism evidence="1 2">
    <name type="scientific">Candidatus Shapirobacteria bacterium CG08_land_8_20_14_0_20_39_18</name>
    <dbReference type="NCBI Taxonomy" id="1974883"/>
    <lineage>
        <taxon>Bacteria</taxon>
        <taxon>Candidatus Shapironibacteriota</taxon>
    </lineage>
</organism>